<dbReference type="GO" id="GO:0006508">
    <property type="term" value="P:proteolysis"/>
    <property type="evidence" value="ECO:0007669"/>
    <property type="project" value="UniProtKB-KW"/>
</dbReference>
<feature type="transmembrane region" description="Helical" evidence="1">
    <location>
        <begin position="170"/>
        <end position="188"/>
    </location>
</feature>
<feature type="transmembrane region" description="Helical" evidence="1">
    <location>
        <begin position="220"/>
        <end position="239"/>
    </location>
</feature>
<dbReference type="GO" id="GO:0008233">
    <property type="term" value="F:peptidase activity"/>
    <property type="evidence" value="ECO:0007669"/>
    <property type="project" value="UniProtKB-KW"/>
</dbReference>
<feature type="transmembrane region" description="Helical" evidence="1">
    <location>
        <begin position="108"/>
        <end position="127"/>
    </location>
</feature>
<accession>A0A7W5DTF3</accession>
<protein>
    <submittedName>
        <fullName evidence="2">Membrane protease YdiL (CAAX protease family)</fullName>
    </submittedName>
</protein>
<sequence length="241" mass="27818">MIIAKLLLQFLKAPYADPHPLEISLLRKIGLLLKLALTYLVLTIFLLIICAISYAIIHSLGIHFHIHGKNEVNPDNVYAALGKYTLLITGVFGPLIEESIFRLPLSFRKRDVSISFFVIMGIMIWHFSKTHHWVIAALALMISCLFYFLVLGRKNIVVTMKITTRTGNYLVYISMVTFALFHLTNFSHFDFHDILFYLIFITPVFIGTVLITFCRMKLGFFYGIFFHSMVNVFVYGIMIRH</sequence>
<keyword evidence="2" id="KW-0645">Protease</keyword>
<evidence type="ECO:0000256" key="1">
    <source>
        <dbReference type="SAM" id="Phobius"/>
    </source>
</evidence>
<feature type="transmembrane region" description="Helical" evidence="1">
    <location>
        <begin position="133"/>
        <end position="150"/>
    </location>
</feature>
<feature type="transmembrane region" description="Helical" evidence="1">
    <location>
        <begin position="77"/>
        <end position="96"/>
    </location>
</feature>
<comment type="caution">
    <text evidence="2">The sequence shown here is derived from an EMBL/GenBank/DDBJ whole genome shotgun (WGS) entry which is preliminary data.</text>
</comment>
<gene>
    <name evidence="2" type="ORF">FHX64_002935</name>
</gene>
<dbReference type="RefSeq" id="WP_183414456.1">
    <property type="nucleotide sequence ID" value="NZ_JACHYB010000002.1"/>
</dbReference>
<keyword evidence="2" id="KW-0378">Hydrolase</keyword>
<reference evidence="2 3" key="1">
    <citation type="submission" date="2020-08" db="EMBL/GenBank/DDBJ databases">
        <title>Genomic Encyclopedia of Type Strains, Phase IV (KMG-IV): sequencing the most valuable type-strain genomes for metagenomic binning, comparative biology and taxonomic classification.</title>
        <authorList>
            <person name="Goeker M."/>
        </authorList>
    </citation>
    <scope>NUCLEOTIDE SEQUENCE [LARGE SCALE GENOMIC DNA]</scope>
    <source>
        <strain evidence="2 3">DSM 27471</strain>
    </source>
</reference>
<organism evidence="2 3">
    <name type="scientific">Microbacter margulisiae</name>
    <dbReference type="NCBI Taxonomy" id="1350067"/>
    <lineage>
        <taxon>Bacteria</taxon>
        <taxon>Pseudomonadati</taxon>
        <taxon>Bacteroidota</taxon>
        <taxon>Bacteroidia</taxon>
        <taxon>Bacteroidales</taxon>
        <taxon>Porphyromonadaceae</taxon>
        <taxon>Microbacter</taxon>
    </lineage>
</organism>
<name>A0A7W5DTF3_9PORP</name>
<keyword evidence="3" id="KW-1185">Reference proteome</keyword>
<feature type="transmembrane region" description="Helical" evidence="1">
    <location>
        <begin position="31"/>
        <end position="57"/>
    </location>
</feature>
<keyword evidence="1" id="KW-1133">Transmembrane helix</keyword>
<proteinExistence type="predicted"/>
<dbReference type="AlphaFoldDB" id="A0A7W5DTF3"/>
<dbReference type="Proteomes" id="UP000544222">
    <property type="component" value="Unassembled WGS sequence"/>
</dbReference>
<evidence type="ECO:0000313" key="2">
    <source>
        <dbReference type="EMBL" id="MBB3188737.1"/>
    </source>
</evidence>
<feature type="transmembrane region" description="Helical" evidence="1">
    <location>
        <begin position="194"/>
        <end position="213"/>
    </location>
</feature>
<dbReference type="EMBL" id="JACHYB010000002">
    <property type="protein sequence ID" value="MBB3188737.1"/>
    <property type="molecule type" value="Genomic_DNA"/>
</dbReference>
<keyword evidence="1" id="KW-0812">Transmembrane</keyword>
<keyword evidence="1" id="KW-0472">Membrane</keyword>
<evidence type="ECO:0000313" key="3">
    <source>
        <dbReference type="Proteomes" id="UP000544222"/>
    </source>
</evidence>